<gene>
    <name evidence="2" type="ORF">TTRE_0000713901</name>
</gene>
<dbReference type="Proteomes" id="UP000030665">
    <property type="component" value="Unassembled WGS sequence"/>
</dbReference>
<proteinExistence type="predicted"/>
<evidence type="ECO:0000313" key="2">
    <source>
        <dbReference type="EMBL" id="CDW58814.1"/>
    </source>
</evidence>
<dbReference type="AlphaFoldDB" id="A0A077ZG78"/>
<evidence type="ECO:0000313" key="3">
    <source>
        <dbReference type="Proteomes" id="UP000030665"/>
    </source>
</evidence>
<reference evidence="2" key="2">
    <citation type="submission" date="2014-03" db="EMBL/GenBank/DDBJ databases">
        <title>The whipworm genome and dual-species transcriptomics of an intimate host-pathogen interaction.</title>
        <authorList>
            <person name="Foth B.J."/>
            <person name="Tsai I.J."/>
            <person name="Reid A.J."/>
            <person name="Bancroft A.J."/>
            <person name="Nichol S."/>
            <person name="Tracey A."/>
            <person name="Holroyd N."/>
            <person name="Cotton J.A."/>
            <person name="Stanley E.J."/>
            <person name="Zarowiecki M."/>
            <person name="Liu J.Z."/>
            <person name="Huckvale T."/>
            <person name="Cooper P.J."/>
            <person name="Grencis R.K."/>
            <person name="Berriman M."/>
        </authorList>
    </citation>
    <scope>NUCLEOTIDE SEQUENCE [LARGE SCALE GENOMIC DNA]</scope>
</reference>
<sequence length="215" mass="24556">MEQHDAHYPVCTDNYCDDNFPFGHLLFLDQLHDISNKPNLISGQKWLHGGALLSHSAEYSRVFGDGNTYRCLNFTHWCSRRSEFGCANKTSKYYCKQVNDENNVMAKGITLSRLKLDMKKLTQDWTGPMCRNVCFKSDGIVELCDFYECRKGQDHEWIPCMHEGRYPCERYPLKDESINVATQMTMGRGATVPVQDPLAHGPNGPLPVEPQRESG</sequence>
<name>A0A077ZG78_TRITR</name>
<dbReference type="OrthoDB" id="10438214at2759"/>
<dbReference type="EMBL" id="HG806419">
    <property type="protein sequence ID" value="CDW58814.1"/>
    <property type="molecule type" value="Genomic_DNA"/>
</dbReference>
<feature type="region of interest" description="Disordered" evidence="1">
    <location>
        <begin position="192"/>
        <end position="215"/>
    </location>
</feature>
<reference evidence="2" key="1">
    <citation type="submission" date="2014-01" db="EMBL/GenBank/DDBJ databases">
        <authorList>
            <person name="Aslett M."/>
        </authorList>
    </citation>
    <scope>NUCLEOTIDE SEQUENCE</scope>
</reference>
<keyword evidence="3" id="KW-1185">Reference proteome</keyword>
<protein>
    <submittedName>
        <fullName evidence="2">Uncharacterized protein</fullName>
    </submittedName>
</protein>
<accession>A0A077ZG78</accession>
<organism evidence="2 3">
    <name type="scientific">Trichuris trichiura</name>
    <name type="common">Whipworm</name>
    <name type="synonym">Trichocephalus trichiurus</name>
    <dbReference type="NCBI Taxonomy" id="36087"/>
    <lineage>
        <taxon>Eukaryota</taxon>
        <taxon>Metazoa</taxon>
        <taxon>Ecdysozoa</taxon>
        <taxon>Nematoda</taxon>
        <taxon>Enoplea</taxon>
        <taxon>Dorylaimia</taxon>
        <taxon>Trichinellida</taxon>
        <taxon>Trichuridae</taxon>
        <taxon>Trichuris</taxon>
    </lineage>
</organism>
<evidence type="ECO:0000256" key="1">
    <source>
        <dbReference type="SAM" id="MobiDB-lite"/>
    </source>
</evidence>